<feature type="chain" id="PRO_5045839784" evidence="1">
    <location>
        <begin position="24"/>
        <end position="389"/>
    </location>
</feature>
<dbReference type="SUPFAM" id="SSF50630">
    <property type="entry name" value="Acid proteases"/>
    <property type="match status" value="1"/>
</dbReference>
<name>A0ABS9ZR89_9SPHI</name>
<comment type="caution">
    <text evidence="2">The sequence shown here is derived from an EMBL/GenBank/DDBJ whole genome shotgun (WGS) entry which is preliminary data.</text>
</comment>
<keyword evidence="1" id="KW-0732">Signal</keyword>
<protein>
    <submittedName>
        <fullName evidence="2">Retroviral-like aspartic protease family protein</fullName>
    </submittedName>
</protein>
<feature type="signal peptide" evidence="1">
    <location>
        <begin position="1"/>
        <end position="23"/>
    </location>
</feature>
<proteinExistence type="predicted"/>
<dbReference type="EMBL" id="JALGBH010000001">
    <property type="protein sequence ID" value="MCJ0741107.1"/>
    <property type="molecule type" value="Genomic_DNA"/>
</dbReference>
<dbReference type="Pfam" id="PF13650">
    <property type="entry name" value="Asp_protease_2"/>
    <property type="match status" value="1"/>
</dbReference>
<dbReference type="Proteomes" id="UP001165460">
    <property type="component" value="Unassembled WGS sequence"/>
</dbReference>
<evidence type="ECO:0000313" key="2">
    <source>
        <dbReference type="EMBL" id="MCJ0741107.1"/>
    </source>
</evidence>
<dbReference type="InterPro" id="IPR021109">
    <property type="entry name" value="Peptidase_aspartic_dom_sf"/>
</dbReference>
<evidence type="ECO:0000256" key="1">
    <source>
        <dbReference type="SAM" id="SignalP"/>
    </source>
</evidence>
<gene>
    <name evidence="2" type="ORF">MMF97_00200</name>
</gene>
<dbReference type="CDD" id="cd05483">
    <property type="entry name" value="retropepsin_like_bacteria"/>
    <property type="match status" value="1"/>
</dbReference>
<sequence>MKLYKLVFTLVALCLFLSSSAQQAVTSIPFEMVNGSIVLKVKINNSSRTLRLLFDTGADGMAVSKALADTIGLKVTRTQKASVVGGSMDISVSAGNDITFDNGFVLKGQSIAIFNELSKGLDGIIGNAMTFRYITKIDFNTYQLSLYNFDDYQPEKTATIVPVSSSSGIFIIDGNVELLPGKTYTGKFVFDTGASYSLICFRPFVKQNKLLVSGFKSEYQSSTVSMGIASPTFGGRASAFSFTNVPSLKNIPITLMAGGGQNENWSPGFDGSIGMRIITRYNFTINRKKNEIYLTPNHSYTYPHDFILGGYMLGFNLFGELQISGKTSPATYENGLPDGTVITSLNNVSTKQLVKDPKKLEQILQLPKGNGIKAEYVKDGKTQTLTLNH</sequence>
<organism evidence="2 3">
    <name type="scientific">Pedobacter montanisoli</name>
    <dbReference type="NCBI Taxonomy" id="2923277"/>
    <lineage>
        <taxon>Bacteria</taxon>
        <taxon>Pseudomonadati</taxon>
        <taxon>Bacteroidota</taxon>
        <taxon>Sphingobacteriia</taxon>
        <taxon>Sphingobacteriales</taxon>
        <taxon>Sphingobacteriaceae</taxon>
        <taxon>Pedobacter</taxon>
    </lineage>
</organism>
<dbReference type="InterPro" id="IPR034122">
    <property type="entry name" value="Retropepsin-like_bacterial"/>
</dbReference>
<accession>A0ABS9ZR89</accession>
<dbReference type="RefSeq" id="WP_243357472.1">
    <property type="nucleotide sequence ID" value="NZ_JALGBH010000001.1"/>
</dbReference>
<evidence type="ECO:0000313" key="3">
    <source>
        <dbReference type="Proteomes" id="UP001165460"/>
    </source>
</evidence>
<dbReference type="Gene3D" id="2.40.70.10">
    <property type="entry name" value="Acid Proteases"/>
    <property type="match status" value="2"/>
</dbReference>
<keyword evidence="3" id="KW-1185">Reference proteome</keyword>
<reference evidence="2" key="1">
    <citation type="submission" date="2022-03" db="EMBL/GenBank/DDBJ databases">
        <authorList>
            <person name="Woo C.Y."/>
        </authorList>
    </citation>
    <scope>NUCLEOTIDE SEQUENCE</scope>
    <source>
        <strain evidence="2">CYS-01</strain>
    </source>
</reference>